<reference evidence="3 4" key="1">
    <citation type="journal article" date="2012" name="Science">
        <title>The Paleozoic origin of enzymatic lignin decomposition reconstructed from 31 fungal genomes.</title>
        <authorList>
            <person name="Floudas D."/>
            <person name="Binder M."/>
            <person name="Riley R."/>
            <person name="Barry K."/>
            <person name="Blanchette R.A."/>
            <person name="Henrissat B."/>
            <person name="Martinez A.T."/>
            <person name="Otillar R."/>
            <person name="Spatafora J.W."/>
            <person name="Yadav J.S."/>
            <person name="Aerts A."/>
            <person name="Benoit I."/>
            <person name="Boyd A."/>
            <person name="Carlson A."/>
            <person name="Copeland A."/>
            <person name="Coutinho P.M."/>
            <person name="de Vries R.P."/>
            <person name="Ferreira P."/>
            <person name="Findley K."/>
            <person name="Foster B."/>
            <person name="Gaskell J."/>
            <person name="Glotzer D."/>
            <person name="Gorecki P."/>
            <person name="Heitman J."/>
            <person name="Hesse C."/>
            <person name="Hori C."/>
            <person name="Igarashi K."/>
            <person name="Jurgens J.A."/>
            <person name="Kallen N."/>
            <person name="Kersten P."/>
            <person name="Kohler A."/>
            <person name="Kuees U."/>
            <person name="Kumar T.K.A."/>
            <person name="Kuo A."/>
            <person name="LaButti K."/>
            <person name="Larrondo L.F."/>
            <person name="Lindquist E."/>
            <person name="Ling A."/>
            <person name="Lombard V."/>
            <person name="Lucas S."/>
            <person name="Lundell T."/>
            <person name="Martin R."/>
            <person name="McLaughlin D.J."/>
            <person name="Morgenstern I."/>
            <person name="Morin E."/>
            <person name="Murat C."/>
            <person name="Nagy L.G."/>
            <person name="Nolan M."/>
            <person name="Ohm R.A."/>
            <person name="Patyshakuliyeva A."/>
            <person name="Rokas A."/>
            <person name="Ruiz-Duenas F.J."/>
            <person name="Sabat G."/>
            <person name="Salamov A."/>
            <person name="Samejima M."/>
            <person name="Schmutz J."/>
            <person name="Slot J.C."/>
            <person name="St John F."/>
            <person name="Stenlid J."/>
            <person name="Sun H."/>
            <person name="Sun S."/>
            <person name="Syed K."/>
            <person name="Tsang A."/>
            <person name="Wiebenga A."/>
            <person name="Young D."/>
            <person name="Pisabarro A."/>
            <person name="Eastwood D.C."/>
            <person name="Martin F."/>
            <person name="Cullen D."/>
            <person name="Grigoriev I.V."/>
            <person name="Hibbett D.S."/>
        </authorList>
    </citation>
    <scope>NUCLEOTIDE SEQUENCE</scope>
    <source>
        <strain evidence="4">FP-58527</strain>
    </source>
</reference>
<feature type="non-terminal residue" evidence="3">
    <location>
        <position position="127"/>
    </location>
</feature>
<dbReference type="EMBL" id="KE504142">
    <property type="protein sequence ID" value="EPT01317.1"/>
    <property type="molecule type" value="Genomic_DNA"/>
</dbReference>
<feature type="non-terminal residue" evidence="3">
    <location>
        <position position="1"/>
    </location>
</feature>
<sequence>YDFILTFDREVRFVWASRQSLGTMLFYGFRYPVMFNSILVILARTTAPGWQSQWVIRVNITVFAALRIYAIYNCNRVLFGLVLVSGLVNPAISIYIFMKTSVTLVGVYTYIQVCGLQIIGSHSSYQK</sequence>
<gene>
    <name evidence="3" type="ORF">FOMPIDRAFT_1102612</name>
</gene>
<dbReference type="OrthoDB" id="2795234at2759"/>
<proteinExistence type="predicted"/>
<accession>S8E8K2</accession>
<name>S8E8K2_FOMSC</name>
<protein>
    <recommendedName>
        <fullName evidence="2">DUF6533 domain-containing protein</fullName>
    </recommendedName>
</protein>
<feature type="domain" description="DUF6533" evidence="2">
    <location>
        <begin position="1"/>
        <end position="34"/>
    </location>
</feature>
<evidence type="ECO:0000313" key="3">
    <source>
        <dbReference type="EMBL" id="EPT01317.1"/>
    </source>
</evidence>
<dbReference type="AlphaFoldDB" id="S8E8K2"/>
<dbReference type="HOGENOM" id="CLU_119171_0_0_1"/>
<feature type="transmembrane region" description="Helical" evidence="1">
    <location>
        <begin position="20"/>
        <end position="42"/>
    </location>
</feature>
<dbReference type="InParanoid" id="S8E8K2"/>
<keyword evidence="1" id="KW-0812">Transmembrane</keyword>
<feature type="transmembrane region" description="Helical" evidence="1">
    <location>
        <begin position="78"/>
        <end position="98"/>
    </location>
</feature>
<dbReference type="InterPro" id="IPR045340">
    <property type="entry name" value="DUF6533"/>
</dbReference>
<organism evidence="3 4">
    <name type="scientific">Fomitopsis schrenkii</name>
    <name type="common">Brown rot fungus</name>
    <dbReference type="NCBI Taxonomy" id="2126942"/>
    <lineage>
        <taxon>Eukaryota</taxon>
        <taxon>Fungi</taxon>
        <taxon>Dikarya</taxon>
        <taxon>Basidiomycota</taxon>
        <taxon>Agaricomycotina</taxon>
        <taxon>Agaricomycetes</taxon>
        <taxon>Polyporales</taxon>
        <taxon>Fomitopsis</taxon>
    </lineage>
</organism>
<keyword evidence="1" id="KW-1133">Transmembrane helix</keyword>
<evidence type="ECO:0000313" key="4">
    <source>
        <dbReference type="Proteomes" id="UP000015241"/>
    </source>
</evidence>
<evidence type="ECO:0000256" key="1">
    <source>
        <dbReference type="SAM" id="Phobius"/>
    </source>
</evidence>
<feature type="transmembrane region" description="Helical" evidence="1">
    <location>
        <begin position="54"/>
        <end position="72"/>
    </location>
</feature>
<keyword evidence="4" id="KW-1185">Reference proteome</keyword>
<keyword evidence="1" id="KW-0472">Membrane</keyword>
<evidence type="ECO:0000259" key="2">
    <source>
        <dbReference type="Pfam" id="PF20151"/>
    </source>
</evidence>
<dbReference type="Pfam" id="PF20151">
    <property type="entry name" value="DUF6533"/>
    <property type="match status" value="1"/>
</dbReference>
<dbReference type="Proteomes" id="UP000015241">
    <property type="component" value="Unassembled WGS sequence"/>
</dbReference>